<evidence type="ECO:0000313" key="5">
    <source>
        <dbReference type="EMBL" id="KAJ8945626.1"/>
    </source>
</evidence>
<name>A0AAV8Y316_9CUCU</name>
<evidence type="ECO:0008006" key="7">
    <source>
        <dbReference type="Google" id="ProtNLM"/>
    </source>
</evidence>
<dbReference type="PANTHER" id="PTHR10694:SF33">
    <property type="entry name" value="LYSINE-SPECIFIC DEMETHYLASE 5"/>
    <property type="match status" value="1"/>
</dbReference>
<dbReference type="GO" id="GO:0005634">
    <property type="term" value="C:nucleus"/>
    <property type="evidence" value="ECO:0007669"/>
    <property type="project" value="TreeGrafter"/>
</dbReference>
<evidence type="ECO:0000259" key="3">
    <source>
        <dbReference type="Pfam" id="PF02928"/>
    </source>
</evidence>
<keyword evidence="6" id="KW-1185">Reference proteome</keyword>
<dbReference type="GO" id="GO:0034647">
    <property type="term" value="F:histone H3K4me/H3K4me2/H3K4me3 demethylase activity"/>
    <property type="evidence" value="ECO:0007669"/>
    <property type="project" value="TreeGrafter"/>
</dbReference>
<dbReference type="EMBL" id="JANEYF010002501">
    <property type="protein sequence ID" value="KAJ8945626.1"/>
    <property type="molecule type" value="Genomic_DNA"/>
</dbReference>
<dbReference type="GO" id="GO:0000785">
    <property type="term" value="C:chromatin"/>
    <property type="evidence" value="ECO:0007669"/>
    <property type="project" value="TreeGrafter"/>
</dbReference>
<gene>
    <name evidence="5" type="ORF">NQ314_009157</name>
</gene>
<evidence type="ECO:0000259" key="4">
    <source>
        <dbReference type="Pfam" id="PF08429"/>
    </source>
</evidence>
<evidence type="ECO:0000256" key="2">
    <source>
        <dbReference type="ARBA" id="ARBA00023004"/>
    </source>
</evidence>
<keyword evidence="1" id="KW-0479">Metal-binding</keyword>
<sequence length="186" mass="21295">MRSGEAFELLPDDERQCEICKTTCFLSAMTCKCSSDILVCLRHYKNLCECPPQNRTLRYRYTLDELPVMLKALKLKAESFDHWVARVKDALDPKTPKTLNLSDLKALLSEADGKKFPKCDLLQTLTSAVEDAEKCASVIHQLDLNKMRTRTRNSNDTKYKLTVEELTLFCEEIDSLACILEEAKKH</sequence>
<dbReference type="Proteomes" id="UP001162156">
    <property type="component" value="Unassembled WGS sequence"/>
</dbReference>
<dbReference type="GO" id="GO:0006355">
    <property type="term" value="P:regulation of DNA-templated transcription"/>
    <property type="evidence" value="ECO:0007669"/>
    <property type="project" value="TreeGrafter"/>
</dbReference>
<dbReference type="GO" id="GO:0046872">
    <property type="term" value="F:metal ion binding"/>
    <property type="evidence" value="ECO:0007669"/>
    <property type="project" value="UniProtKB-KW"/>
</dbReference>
<dbReference type="InterPro" id="IPR004198">
    <property type="entry name" value="Znf_C5HC2"/>
</dbReference>
<accession>A0AAV8Y316</accession>
<dbReference type="AlphaFoldDB" id="A0AAV8Y316"/>
<comment type="caution">
    <text evidence="5">The sequence shown here is derived from an EMBL/GenBank/DDBJ whole genome shotgun (WGS) entry which is preliminary data.</text>
</comment>
<feature type="domain" description="Lysine-specific demethylase-like" evidence="4">
    <location>
        <begin position="82"/>
        <end position="184"/>
    </location>
</feature>
<evidence type="ECO:0000313" key="6">
    <source>
        <dbReference type="Proteomes" id="UP001162156"/>
    </source>
</evidence>
<feature type="domain" description="Zinc finger C5HC2-type" evidence="3">
    <location>
        <begin position="17"/>
        <end position="68"/>
    </location>
</feature>
<proteinExistence type="predicted"/>
<dbReference type="InterPro" id="IPR013637">
    <property type="entry name" value="Lys_sp_deMease-like_dom"/>
</dbReference>
<dbReference type="Pfam" id="PF08429">
    <property type="entry name" value="PLU-1"/>
    <property type="match status" value="1"/>
</dbReference>
<protein>
    <recommendedName>
        <fullName evidence="7">Zinc finger C5HC2-type domain-containing protein</fullName>
    </recommendedName>
</protein>
<organism evidence="5 6">
    <name type="scientific">Rhamnusium bicolor</name>
    <dbReference type="NCBI Taxonomy" id="1586634"/>
    <lineage>
        <taxon>Eukaryota</taxon>
        <taxon>Metazoa</taxon>
        <taxon>Ecdysozoa</taxon>
        <taxon>Arthropoda</taxon>
        <taxon>Hexapoda</taxon>
        <taxon>Insecta</taxon>
        <taxon>Pterygota</taxon>
        <taxon>Neoptera</taxon>
        <taxon>Endopterygota</taxon>
        <taxon>Coleoptera</taxon>
        <taxon>Polyphaga</taxon>
        <taxon>Cucujiformia</taxon>
        <taxon>Chrysomeloidea</taxon>
        <taxon>Cerambycidae</taxon>
        <taxon>Lepturinae</taxon>
        <taxon>Rhagiini</taxon>
        <taxon>Rhamnusium</taxon>
    </lineage>
</organism>
<keyword evidence="2" id="KW-0408">Iron</keyword>
<dbReference type="PANTHER" id="PTHR10694">
    <property type="entry name" value="LYSINE-SPECIFIC DEMETHYLASE"/>
    <property type="match status" value="1"/>
</dbReference>
<dbReference type="Pfam" id="PF02928">
    <property type="entry name" value="zf-C5HC2"/>
    <property type="match status" value="1"/>
</dbReference>
<evidence type="ECO:0000256" key="1">
    <source>
        <dbReference type="ARBA" id="ARBA00022723"/>
    </source>
</evidence>
<reference evidence="5" key="1">
    <citation type="journal article" date="2023" name="Insect Mol. Biol.">
        <title>Genome sequencing provides insights into the evolution of gene families encoding plant cell wall-degrading enzymes in longhorned beetles.</title>
        <authorList>
            <person name="Shin N.R."/>
            <person name="Okamura Y."/>
            <person name="Kirsch R."/>
            <person name="Pauchet Y."/>
        </authorList>
    </citation>
    <scope>NUCLEOTIDE SEQUENCE</scope>
    <source>
        <strain evidence="5">RBIC_L_NR</strain>
    </source>
</reference>